<protein>
    <submittedName>
        <fullName evidence="9">Glycosyltransferase family 4 protein</fullName>
    </submittedName>
</protein>
<feature type="transmembrane region" description="Helical" evidence="8">
    <location>
        <begin position="138"/>
        <end position="156"/>
    </location>
</feature>
<evidence type="ECO:0000256" key="2">
    <source>
        <dbReference type="ARBA" id="ARBA00022475"/>
    </source>
</evidence>
<accession>A0A437MSS9</accession>
<feature type="transmembrane region" description="Helical" evidence="8">
    <location>
        <begin position="162"/>
        <end position="183"/>
    </location>
</feature>
<dbReference type="GO" id="GO:0009103">
    <property type="term" value="P:lipopolysaccharide biosynthetic process"/>
    <property type="evidence" value="ECO:0007669"/>
    <property type="project" value="TreeGrafter"/>
</dbReference>
<keyword evidence="6 8" id="KW-0472">Membrane</keyword>
<dbReference type="GO" id="GO:0071555">
    <property type="term" value="P:cell wall organization"/>
    <property type="evidence" value="ECO:0007669"/>
    <property type="project" value="TreeGrafter"/>
</dbReference>
<feature type="binding site" evidence="7">
    <location>
        <position position="193"/>
    </location>
    <ligand>
        <name>Mg(2+)</name>
        <dbReference type="ChEBI" id="CHEBI:18420"/>
    </ligand>
</feature>
<feature type="transmembrane region" description="Helical" evidence="8">
    <location>
        <begin position="217"/>
        <end position="235"/>
    </location>
</feature>
<feature type="transmembrane region" description="Helical" evidence="8">
    <location>
        <begin position="289"/>
        <end position="307"/>
    </location>
</feature>
<keyword evidence="7" id="KW-0479">Metal-binding</keyword>
<dbReference type="CDD" id="cd06854">
    <property type="entry name" value="GT_WbpL_WbcO_like"/>
    <property type="match status" value="1"/>
</dbReference>
<dbReference type="OrthoDB" id="9783652at2"/>
<evidence type="ECO:0000256" key="1">
    <source>
        <dbReference type="ARBA" id="ARBA00004651"/>
    </source>
</evidence>
<evidence type="ECO:0000256" key="6">
    <source>
        <dbReference type="ARBA" id="ARBA00023136"/>
    </source>
</evidence>
<comment type="subcellular location">
    <subcellularLocation>
        <location evidence="1">Cell membrane</location>
        <topology evidence="1">Multi-pass membrane protein</topology>
    </subcellularLocation>
</comment>
<dbReference type="AlphaFoldDB" id="A0A437MSS9"/>
<evidence type="ECO:0000256" key="7">
    <source>
        <dbReference type="PIRSR" id="PIRSR600715-1"/>
    </source>
</evidence>
<dbReference type="PANTHER" id="PTHR22926">
    <property type="entry name" value="PHOSPHO-N-ACETYLMURAMOYL-PENTAPEPTIDE-TRANSFERASE"/>
    <property type="match status" value="1"/>
</dbReference>
<keyword evidence="7" id="KW-0460">Magnesium</keyword>
<dbReference type="GO" id="GO:0044038">
    <property type="term" value="P:cell wall macromolecule biosynthetic process"/>
    <property type="evidence" value="ECO:0007669"/>
    <property type="project" value="TreeGrafter"/>
</dbReference>
<keyword evidence="3 9" id="KW-0808">Transferase</keyword>
<dbReference type="GO" id="GO:0005886">
    <property type="term" value="C:plasma membrane"/>
    <property type="evidence" value="ECO:0007669"/>
    <property type="project" value="UniProtKB-SubCell"/>
</dbReference>
<dbReference type="Proteomes" id="UP000282759">
    <property type="component" value="Unassembled WGS sequence"/>
</dbReference>
<sequence length="320" mass="36033">MYLYLLISLLLVAAILVYFRIAEKFNIIDVPNHRSSHQQVTIRGAGIIFPLAAVTGIFLTLDISYPLLISVVLISAISFIDDMNNLSSGVRLGVQLLSSALMLYAVNGQQMFPFWLLFAVLIVIIGAINAFNFMDGINGITGIYALVALLTMWYINKYITGFANNALMLCPAIACVIFLYFNYRPKARCFAGDVGSVSIAFWLLMLQLLIIRETQSYKYLFLFSVYTVDAVLTILKRLTLKENILQAHRRHVYQLLVNNGKLPHLFVALTYGTIQLLINFILLNTSFTVPVYLFIIIVPLSLLYWVFERRFNNSASAVGA</sequence>
<comment type="cofactor">
    <cofactor evidence="7">
        <name>Mg(2+)</name>
        <dbReference type="ChEBI" id="CHEBI:18420"/>
    </cofactor>
</comment>
<reference evidence="9 10" key="1">
    <citation type="submission" date="2019-01" db="EMBL/GenBank/DDBJ databases">
        <authorList>
            <person name="Chen W.-M."/>
        </authorList>
    </citation>
    <scope>NUCLEOTIDE SEQUENCE [LARGE SCALE GENOMIC DNA]</scope>
    <source>
        <strain evidence="9 10">YBJ-36</strain>
    </source>
</reference>
<evidence type="ECO:0000313" key="10">
    <source>
        <dbReference type="Proteomes" id="UP000282759"/>
    </source>
</evidence>
<dbReference type="EMBL" id="SACK01000004">
    <property type="protein sequence ID" value="RVU00712.1"/>
    <property type="molecule type" value="Genomic_DNA"/>
</dbReference>
<dbReference type="PANTHER" id="PTHR22926:SF3">
    <property type="entry name" value="UNDECAPRENYL-PHOSPHATE ALPHA-N-ACETYLGLUCOSAMINYL 1-PHOSPHATE TRANSFERASE"/>
    <property type="match status" value="1"/>
</dbReference>
<keyword evidence="5 8" id="KW-1133">Transmembrane helix</keyword>
<name>A0A437MSS9_9SPHI</name>
<evidence type="ECO:0000256" key="5">
    <source>
        <dbReference type="ARBA" id="ARBA00022989"/>
    </source>
</evidence>
<dbReference type="GO" id="GO:0016780">
    <property type="term" value="F:phosphotransferase activity, for other substituted phosphate groups"/>
    <property type="evidence" value="ECO:0007669"/>
    <property type="project" value="InterPro"/>
</dbReference>
<evidence type="ECO:0000313" key="9">
    <source>
        <dbReference type="EMBL" id="RVU00712.1"/>
    </source>
</evidence>
<comment type="caution">
    <text evidence="9">The sequence shown here is derived from an EMBL/GenBank/DDBJ whole genome shotgun (WGS) entry which is preliminary data.</text>
</comment>
<proteinExistence type="predicted"/>
<feature type="transmembrane region" description="Helical" evidence="8">
    <location>
        <begin position="46"/>
        <end position="77"/>
    </location>
</feature>
<dbReference type="Pfam" id="PF00953">
    <property type="entry name" value="Glycos_transf_4"/>
    <property type="match status" value="1"/>
</dbReference>
<gene>
    <name evidence="9" type="ORF">EOD41_12010</name>
</gene>
<feature type="transmembrane region" description="Helical" evidence="8">
    <location>
        <begin position="112"/>
        <end position="131"/>
    </location>
</feature>
<organism evidence="9 10">
    <name type="scientific">Mucilaginibacter limnophilus</name>
    <dbReference type="NCBI Taxonomy" id="1932778"/>
    <lineage>
        <taxon>Bacteria</taxon>
        <taxon>Pseudomonadati</taxon>
        <taxon>Bacteroidota</taxon>
        <taxon>Sphingobacteriia</taxon>
        <taxon>Sphingobacteriales</taxon>
        <taxon>Sphingobacteriaceae</taxon>
        <taxon>Mucilaginibacter</taxon>
    </lineage>
</organism>
<feature type="transmembrane region" description="Helical" evidence="8">
    <location>
        <begin position="265"/>
        <end position="283"/>
    </location>
</feature>
<evidence type="ECO:0000256" key="3">
    <source>
        <dbReference type="ARBA" id="ARBA00022679"/>
    </source>
</evidence>
<keyword evidence="2" id="KW-1003">Cell membrane</keyword>
<dbReference type="InterPro" id="IPR000715">
    <property type="entry name" value="Glycosyl_transferase_4"/>
</dbReference>
<keyword evidence="4 8" id="KW-0812">Transmembrane</keyword>
<dbReference type="GO" id="GO:0046872">
    <property type="term" value="F:metal ion binding"/>
    <property type="evidence" value="ECO:0007669"/>
    <property type="project" value="UniProtKB-KW"/>
</dbReference>
<evidence type="ECO:0000256" key="4">
    <source>
        <dbReference type="ARBA" id="ARBA00022692"/>
    </source>
</evidence>
<dbReference type="RefSeq" id="WP_127705149.1">
    <property type="nucleotide sequence ID" value="NZ_SACK01000004.1"/>
</dbReference>
<feature type="transmembrane region" description="Helical" evidence="8">
    <location>
        <begin position="190"/>
        <end position="211"/>
    </location>
</feature>
<keyword evidence="10" id="KW-1185">Reference proteome</keyword>
<feature type="binding site" evidence="7">
    <location>
        <position position="132"/>
    </location>
    <ligand>
        <name>Mg(2+)</name>
        <dbReference type="ChEBI" id="CHEBI:18420"/>
    </ligand>
</feature>
<evidence type="ECO:0000256" key="8">
    <source>
        <dbReference type="SAM" id="Phobius"/>
    </source>
</evidence>